<evidence type="ECO:0000259" key="1">
    <source>
        <dbReference type="SMART" id="SM00470"/>
    </source>
</evidence>
<feature type="domain" description="ParB-like N-terminal" evidence="1">
    <location>
        <begin position="8"/>
        <end position="97"/>
    </location>
</feature>
<dbReference type="AlphaFoldDB" id="X0RP61"/>
<gene>
    <name evidence="2" type="ORF">S01H1_07671</name>
</gene>
<protein>
    <recommendedName>
        <fullName evidence="1">ParB-like N-terminal domain-containing protein</fullName>
    </recommendedName>
</protein>
<accession>X0RP61</accession>
<dbReference type="NCBIfam" id="TIGR00180">
    <property type="entry name" value="parB_part"/>
    <property type="match status" value="1"/>
</dbReference>
<dbReference type="PANTHER" id="PTHR33375">
    <property type="entry name" value="CHROMOSOME-PARTITIONING PROTEIN PARB-RELATED"/>
    <property type="match status" value="1"/>
</dbReference>
<dbReference type="InterPro" id="IPR036086">
    <property type="entry name" value="ParB/Sulfiredoxin_sf"/>
</dbReference>
<dbReference type="Gene3D" id="3.90.1530.30">
    <property type="match status" value="1"/>
</dbReference>
<dbReference type="PANTHER" id="PTHR33375:SF1">
    <property type="entry name" value="CHROMOSOME-PARTITIONING PROTEIN PARB-RELATED"/>
    <property type="match status" value="1"/>
</dbReference>
<organism evidence="2">
    <name type="scientific">marine sediment metagenome</name>
    <dbReference type="NCBI Taxonomy" id="412755"/>
    <lineage>
        <taxon>unclassified sequences</taxon>
        <taxon>metagenomes</taxon>
        <taxon>ecological metagenomes</taxon>
    </lineage>
</organism>
<dbReference type="SUPFAM" id="SSF110849">
    <property type="entry name" value="ParB/Sulfiredoxin"/>
    <property type="match status" value="1"/>
</dbReference>
<dbReference type="Pfam" id="PF02195">
    <property type="entry name" value="ParB_N"/>
    <property type="match status" value="1"/>
</dbReference>
<dbReference type="InterPro" id="IPR042075">
    <property type="entry name" value="KorB_DNA-db"/>
</dbReference>
<dbReference type="InterPro" id="IPR050336">
    <property type="entry name" value="Chromosome_partition/occlusion"/>
</dbReference>
<comment type="caution">
    <text evidence="2">The sequence shown here is derived from an EMBL/GenBank/DDBJ whole genome shotgun (WGS) entry which is preliminary data.</text>
</comment>
<proteinExistence type="predicted"/>
<dbReference type="Gene3D" id="1.10.10.730">
    <property type="entry name" value="KorB DNA-binding domain"/>
    <property type="match status" value="1"/>
</dbReference>
<sequence>MPDIKGIVQLPTADLTTNGNVRGDATASPAFIASVAQHGIIQPLVVRDTKDGWVLVAGHRRLAAAKELGLAAVPVSVIVGKKINDADRIGLQVAENLHREDLTTWELAQASLDLKVEGLKQDEIADQMGVSKKYVSALQKAGKSDITDEQGNQFSLEGLTELANAVKDTNLNAGDLANQIISGESRDMYAAVRDVQWQLDEVTLLEELAEYQQAWAEAGITVLTEDPSKTGEVDRHGYAVVNKNILRIQER</sequence>
<reference evidence="2" key="1">
    <citation type="journal article" date="2014" name="Front. Microbiol.">
        <title>High frequency of phylogenetically diverse reductive dehalogenase-homologous genes in deep subseafloor sedimentary metagenomes.</title>
        <authorList>
            <person name="Kawai M."/>
            <person name="Futagami T."/>
            <person name="Toyoda A."/>
            <person name="Takaki Y."/>
            <person name="Nishi S."/>
            <person name="Hori S."/>
            <person name="Arai W."/>
            <person name="Tsubouchi T."/>
            <person name="Morono Y."/>
            <person name="Uchiyama I."/>
            <person name="Ito T."/>
            <person name="Fujiyama A."/>
            <person name="Inagaki F."/>
            <person name="Takami H."/>
        </authorList>
    </citation>
    <scope>NUCLEOTIDE SEQUENCE</scope>
    <source>
        <strain evidence="2">Expedition CK06-06</strain>
    </source>
</reference>
<dbReference type="GO" id="GO:0003677">
    <property type="term" value="F:DNA binding"/>
    <property type="evidence" value="ECO:0007669"/>
    <property type="project" value="InterPro"/>
</dbReference>
<dbReference type="GO" id="GO:0007059">
    <property type="term" value="P:chromosome segregation"/>
    <property type="evidence" value="ECO:0007669"/>
    <property type="project" value="TreeGrafter"/>
</dbReference>
<evidence type="ECO:0000313" key="2">
    <source>
        <dbReference type="EMBL" id="GAF70563.1"/>
    </source>
</evidence>
<dbReference type="InterPro" id="IPR003115">
    <property type="entry name" value="ParB_N"/>
</dbReference>
<dbReference type="EMBL" id="BARS01003946">
    <property type="protein sequence ID" value="GAF70563.1"/>
    <property type="molecule type" value="Genomic_DNA"/>
</dbReference>
<feature type="non-terminal residue" evidence="2">
    <location>
        <position position="251"/>
    </location>
</feature>
<dbReference type="GO" id="GO:0005694">
    <property type="term" value="C:chromosome"/>
    <property type="evidence" value="ECO:0007669"/>
    <property type="project" value="TreeGrafter"/>
</dbReference>
<dbReference type="InterPro" id="IPR004437">
    <property type="entry name" value="ParB/RepB/Spo0J"/>
</dbReference>
<dbReference type="SMART" id="SM00470">
    <property type="entry name" value="ParB"/>
    <property type="match status" value="1"/>
</dbReference>
<name>X0RP61_9ZZZZ</name>